<dbReference type="PANTHER" id="PTHR15512">
    <property type="entry name" value="TERF1-INTERACTING NUCLEAR FACTOR 2"/>
    <property type="match status" value="1"/>
</dbReference>
<dbReference type="InterPro" id="IPR057106">
    <property type="entry name" value="NXPE4_C"/>
</dbReference>
<evidence type="ECO:0000259" key="2">
    <source>
        <dbReference type="Pfam" id="PF24536"/>
    </source>
</evidence>
<dbReference type="EMBL" id="RHFK02000390">
    <property type="protein sequence ID" value="TWW54138.1"/>
    <property type="molecule type" value="Genomic_DNA"/>
</dbReference>
<evidence type="ECO:0000259" key="1">
    <source>
        <dbReference type="Pfam" id="PF14973"/>
    </source>
</evidence>
<keyword evidence="4" id="KW-1185">Reference proteome</keyword>
<sequence length="134" mass="15723">MMASMWKVLKKRDVPNYWTLAEYVSLVVDVVPDMLMHKHRLQLLLGLRARVDEPGPDIVVNFVELIHSLLKDPEARQEFFTCLKGKMIHRYGDSTIRQWYEYLVATVPDLKDFNLHSRTQVGPFMALDYPTTSW</sequence>
<dbReference type="GO" id="GO:0016233">
    <property type="term" value="P:telomere capping"/>
    <property type="evidence" value="ECO:0007669"/>
    <property type="project" value="InterPro"/>
</dbReference>
<dbReference type="InterPro" id="IPR039098">
    <property type="entry name" value="TINF2"/>
</dbReference>
<protein>
    <submittedName>
        <fullName evidence="3">NXPE family member 3</fullName>
    </submittedName>
</protein>
<dbReference type="InterPro" id="IPR029400">
    <property type="entry name" value="TINF2_N"/>
</dbReference>
<proteinExistence type="predicted"/>
<evidence type="ECO:0000313" key="3">
    <source>
        <dbReference type="EMBL" id="TWW54138.1"/>
    </source>
</evidence>
<organism evidence="3 4">
    <name type="scientific">Takifugu flavidus</name>
    <name type="common">sansaifugu</name>
    <dbReference type="NCBI Taxonomy" id="433684"/>
    <lineage>
        <taxon>Eukaryota</taxon>
        <taxon>Metazoa</taxon>
        <taxon>Chordata</taxon>
        <taxon>Craniata</taxon>
        <taxon>Vertebrata</taxon>
        <taxon>Euteleostomi</taxon>
        <taxon>Actinopterygii</taxon>
        <taxon>Neopterygii</taxon>
        <taxon>Teleostei</taxon>
        <taxon>Neoteleostei</taxon>
        <taxon>Acanthomorphata</taxon>
        <taxon>Eupercaria</taxon>
        <taxon>Tetraodontiformes</taxon>
        <taxon>Tetradontoidea</taxon>
        <taxon>Tetraodontidae</taxon>
        <taxon>Takifugu</taxon>
    </lineage>
</organism>
<feature type="domain" description="TERF1-interacting nuclear factor 2 N-terminal" evidence="1">
    <location>
        <begin position="6"/>
        <end position="51"/>
    </location>
</feature>
<accession>A0A5C6MHR9</accession>
<dbReference type="GO" id="GO:0042162">
    <property type="term" value="F:telomeric DNA binding"/>
    <property type="evidence" value="ECO:0007669"/>
    <property type="project" value="TreeGrafter"/>
</dbReference>
<dbReference type="GO" id="GO:1904356">
    <property type="term" value="P:regulation of telomere maintenance via telomere lengthening"/>
    <property type="evidence" value="ECO:0007669"/>
    <property type="project" value="TreeGrafter"/>
</dbReference>
<dbReference type="AlphaFoldDB" id="A0A5C6MHR9"/>
<gene>
    <name evidence="3" type="ORF">D4764_0229460</name>
</gene>
<feature type="domain" description="NXPE C-terminal" evidence="2">
    <location>
        <begin position="76"/>
        <end position="129"/>
    </location>
</feature>
<dbReference type="Proteomes" id="UP000324091">
    <property type="component" value="Unassembled WGS sequence"/>
</dbReference>
<reference evidence="3 4" key="1">
    <citation type="submission" date="2019-04" db="EMBL/GenBank/DDBJ databases">
        <title>Chromosome genome assembly for Takifugu flavidus.</title>
        <authorList>
            <person name="Xiao S."/>
        </authorList>
    </citation>
    <scope>NUCLEOTIDE SEQUENCE [LARGE SCALE GENOMIC DNA]</scope>
    <source>
        <strain evidence="3">HTHZ2018</strain>
        <tissue evidence="3">Muscle</tissue>
    </source>
</reference>
<dbReference type="PANTHER" id="PTHR15512:SF0">
    <property type="entry name" value="TERF1-INTERACTING NUCLEAR FACTOR 2"/>
    <property type="match status" value="1"/>
</dbReference>
<evidence type="ECO:0000313" key="4">
    <source>
        <dbReference type="Proteomes" id="UP000324091"/>
    </source>
</evidence>
<comment type="caution">
    <text evidence="3">The sequence shown here is derived from an EMBL/GenBank/DDBJ whole genome shotgun (WGS) entry which is preliminary data.</text>
</comment>
<dbReference type="Pfam" id="PF14973">
    <property type="entry name" value="TINF2_N"/>
    <property type="match status" value="1"/>
</dbReference>
<dbReference type="Pfam" id="PF24536">
    <property type="entry name" value="NXPE4_C"/>
    <property type="match status" value="1"/>
</dbReference>
<name>A0A5C6MHR9_9TELE</name>
<dbReference type="GO" id="GO:0070187">
    <property type="term" value="C:shelterin complex"/>
    <property type="evidence" value="ECO:0007669"/>
    <property type="project" value="InterPro"/>
</dbReference>